<dbReference type="Proteomes" id="UP001221757">
    <property type="component" value="Unassembled WGS sequence"/>
</dbReference>
<proteinExistence type="predicted"/>
<name>A0AAD7DKQ0_MYCRO</name>
<dbReference type="EMBL" id="JARKIE010000045">
    <property type="protein sequence ID" value="KAJ7693562.1"/>
    <property type="molecule type" value="Genomic_DNA"/>
</dbReference>
<reference evidence="1" key="1">
    <citation type="submission" date="2023-03" db="EMBL/GenBank/DDBJ databases">
        <title>Massive genome expansion in bonnet fungi (Mycena s.s.) driven by repeated elements and novel gene families across ecological guilds.</title>
        <authorList>
            <consortium name="Lawrence Berkeley National Laboratory"/>
            <person name="Harder C.B."/>
            <person name="Miyauchi S."/>
            <person name="Viragh M."/>
            <person name="Kuo A."/>
            <person name="Thoen E."/>
            <person name="Andreopoulos B."/>
            <person name="Lu D."/>
            <person name="Skrede I."/>
            <person name="Drula E."/>
            <person name="Henrissat B."/>
            <person name="Morin E."/>
            <person name="Kohler A."/>
            <person name="Barry K."/>
            <person name="LaButti K."/>
            <person name="Morin E."/>
            <person name="Salamov A."/>
            <person name="Lipzen A."/>
            <person name="Mereny Z."/>
            <person name="Hegedus B."/>
            <person name="Baldrian P."/>
            <person name="Stursova M."/>
            <person name="Weitz H."/>
            <person name="Taylor A."/>
            <person name="Grigoriev I.V."/>
            <person name="Nagy L.G."/>
            <person name="Martin F."/>
            <person name="Kauserud H."/>
        </authorList>
    </citation>
    <scope>NUCLEOTIDE SEQUENCE</scope>
    <source>
        <strain evidence="1">CBHHK067</strain>
    </source>
</reference>
<dbReference type="AlphaFoldDB" id="A0AAD7DKQ0"/>
<accession>A0AAD7DKQ0</accession>
<organism evidence="1 2">
    <name type="scientific">Mycena rosella</name>
    <name type="common">Pink bonnet</name>
    <name type="synonym">Agaricus rosellus</name>
    <dbReference type="NCBI Taxonomy" id="1033263"/>
    <lineage>
        <taxon>Eukaryota</taxon>
        <taxon>Fungi</taxon>
        <taxon>Dikarya</taxon>
        <taxon>Basidiomycota</taxon>
        <taxon>Agaricomycotina</taxon>
        <taxon>Agaricomycetes</taxon>
        <taxon>Agaricomycetidae</taxon>
        <taxon>Agaricales</taxon>
        <taxon>Marasmiineae</taxon>
        <taxon>Mycenaceae</taxon>
        <taxon>Mycena</taxon>
    </lineage>
</organism>
<sequence length="199" mass="21517">LDTFECVALSLGVLRGGMSIELCADPPIASLAIAAQGTGIRSHLNYDQAIPSASQLAQLEPTLHLTDGPRWISVPAPWNEADLDAQARAYAASMPPLFSGPSTHAVEVRGIAQEVNGASGRDEEENSYIPALDHQTDDAIQNRKNDWMGYAPEAEIALETGERFRERGRWKKRGHVTLSSSVRQTGLSIELNCGNLAQI</sequence>
<feature type="non-terminal residue" evidence="1">
    <location>
        <position position="199"/>
    </location>
</feature>
<gene>
    <name evidence="1" type="ORF">B0H17DRAFT_1058998</name>
</gene>
<evidence type="ECO:0000313" key="1">
    <source>
        <dbReference type="EMBL" id="KAJ7693562.1"/>
    </source>
</evidence>
<protein>
    <submittedName>
        <fullName evidence="1">Uncharacterized protein</fullName>
    </submittedName>
</protein>
<evidence type="ECO:0000313" key="2">
    <source>
        <dbReference type="Proteomes" id="UP001221757"/>
    </source>
</evidence>
<comment type="caution">
    <text evidence="1">The sequence shown here is derived from an EMBL/GenBank/DDBJ whole genome shotgun (WGS) entry which is preliminary data.</text>
</comment>
<keyword evidence="2" id="KW-1185">Reference proteome</keyword>